<dbReference type="STRING" id="320787.CA2015_0431"/>
<reference evidence="2 3" key="1">
    <citation type="submission" date="2015-07" db="EMBL/GenBank/DDBJ databases">
        <authorList>
            <person name="Kim K.M."/>
        </authorList>
    </citation>
    <scope>NUCLEOTIDE SEQUENCE [LARGE SCALE GENOMIC DNA]</scope>
    <source>
        <strain evidence="2 3">KCTC 12363</strain>
    </source>
</reference>
<dbReference type="PANTHER" id="PTHR47765:SF2">
    <property type="entry name" value="EXONUCLEASE MUT-7 HOMOLOG"/>
    <property type="match status" value="1"/>
</dbReference>
<sequence>MIPLKISKEEVNALDLGAFPGKIILVEDEEGLREMEKDLNASRIIGFDTETRPAFRKGVSYEVALLQLSTTKNAYLIRLNNTGFPPSAKAILENPRIVKVGAAVRDDLKALKKISPKFNPDSFFDLNEELKRVGFLNVGVRNLSAMVLGIRISKSEQVSNWEAPVLTNKQMLYAATDAWACLEIFLKLQKEGYLDEIFST</sequence>
<evidence type="ECO:0000313" key="2">
    <source>
        <dbReference type="EMBL" id="AKP49902.1"/>
    </source>
</evidence>
<dbReference type="Gene3D" id="3.30.420.10">
    <property type="entry name" value="Ribonuclease H-like superfamily/Ribonuclease H"/>
    <property type="match status" value="1"/>
</dbReference>
<dbReference type="InterPro" id="IPR036397">
    <property type="entry name" value="RNaseH_sf"/>
</dbReference>
<dbReference type="Proteomes" id="UP000036520">
    <property type="component" value="Chromosome"/>
</dbReference>
<protein>
    <submittedName>
        <fullName evidence="2">3'-5' exonuclease</fullName>
    </submittedName>
</protein>
<feature type="domain" description="3'-5' exonuclease" evidence="1">
    <location>
        <begin position="23"/>
        <end position="193"/>
    </location>
</feature>
<keyword evidence="2" id="KW-0378">Hydrolase</keyword>
<dbReference type="Pfam" id="PF01612">
    <property type="entry name" value="DNA_pol_A_exo1"/>
    <property type="match status" value="1"/>
</dbReference>
<organism evidence="2 3">
    <name type="scientific">Cyclobacterium amurskyense</name>
    <dbReference type="NCBI Taxonomy" id="320787"/>
    <lineage>
        <taxon>Bacteria</taxon>
        <taxon>Pseudomonadati</taxon>
        <taxon>Bacteroidota</taxon>
        <taxon>Cytophagia</taxon>
        <taxon>Cytophagales</taxon>
        <taxon>Cyclobacteriaceae</taxon>
        <taxon>Cyclobacterium</taxon>
    </lineage>
</organism>
<dbReference type="SMART" id="SM00474">
    <property type="entry name" value="35EXOc"/>
    <property type="match status" value="1"/>
</dbReference>
<evidence type="ECO:0000313" key="3">
    <source>
        <dbReference type="Proteomes" id="UP000036520"/>
    </source>
</evidence>
<dbReference type="KEGG" id="camu:CA2015_0431"/>
<keyword evidence="3" id="KW-1185">Reference proteome</keyword>
<dbReference type="RefSeq" id="WP_048640389.1">
    <property type="nucleotide sequence ID" value="NZ_CAXBGM010000006.1"/>
</dbReference>
<dbReference type="OrthoDB" id="9793333at2"/>
<dbReference type="InterPro" id="IPR002562">
    <property type="entry name" value="3'-5'_exonuclease_dom"/>
</dbReference>
<keyword evidence="2" id="KW-0540">Nuclease</keyword>
<dbReference type="CDD" id="cd06141">
    <property type="entry name" value="WRN_exo"/>
    <property type="match status" value="1"/>
</dbReference>
<name>A0A0H4PNT0_9BACT</name>
<accession>A0A0H4PNT0</accession>
<keyword evidence="2" id="KW-0269">Exonuclease</keyword>
<dbReference type="InterPro" id="IPR052408">
    <property type="entry name" value="Exonuclease_MUT-7-like"/>
</dbReference>
<evidence type="ECO:0000259" key="1">
    <source>
        <dbReference type="SMART" id="SM00474"/>
    </source>
</evidence>
<dbReference type="GO" id="GO:0006139">
    <property type="term" value="P:nucleobase-containing compound metabolic process"/>
    <property type="evidence" value="ECO:0007669"/>
    <property type="project" value="InterPro"/>
</dbReference>
<proteinExistence type="predicted"/>
<dbReference type="AlphaFoldDB" id="A0A0H4PNT0"/>
<gene>
    <name evidence="2" type="ORF">CA2015_0431</name>
</gene>
<dbReference type="GO" id="GO:0008408">
    <property type="term" value="F:3'-5' exonuclease activity"/>
    <property type="evidence" value="ECO:0007669"/>
    <property type="project" value="InterPro"/>
</dbReference>
<dbReference type="GO" id="GO:0003676">
    <property type="term" value="F:nucleic acid binding"/>
    <property type="evidence" value="ECO:0007669"/>
    <property type="project" value="InterPro"/>
</dbReference>
<dbReference type="InterPro" id="IPR012337">
    <property type="entry name" value="RNaseH-like_sf"/>
</dbReference>
<dbReference type="EMBL" id="CP012040">
    <property type="protein sequence ID" value="AKP49902.1"/>
    <property type="molecule type" value="Genomic_DNA"/>
</dbReference>
<dbReference type="PANTHER" id="PTHR47765">
    <property type="entry name" value="3'-5' EXONUCLEASE DOMAIN-CONTAINING PROTEIN"/>
    <property type="match status" value="1"/>
</dbReference>
<dbReference type="SUPFAM" id="SSF53098">
    <property type="entry name" value="Ribonuclease H-like"/>
    <property type="match status" value="1"/>
</dbReference>